<evidence type="ECO:0000313" key="1">
    <source>
        <dbReference type="EMBL" id="PPR01668.1"/>
    </source>
</evidence>
<dbReference type="OrthoDB" id="2877466at2759"/>
<gene>
    <name evidence="1" type="ORF">CVT26_013109</name>
</gene>
<protein>
    <submittedName>
        <fullName evidence="1">Uncharacterized protein</fullName>
    </submittedName>
</protein>
<name>A0A409YF95_9AGAR</name>
<sequence>MLPGSLPASGRKGLIGDELNSTILNVFLWGRRLERHLCILQYRTTDIVPLIPTVIDLIMIGLFGADHLEPSDNDVNFLNHLNALLGLVTFATTLSSTTLIAYRIYTTLRDIPGKPQKLPIRILEFLVQSAAAYSLEAIAQAISSVVPQTRSDVASWAAAGDYTALLFNFTSGIAQTVLVARVALLDEQNTQASAGAAVSAPLSELQFQSTRIDEGS</sequence>
<organism evidence="1 2">
    <name type="scientific">Gymnopilus dilepis</name>
    <dbReference type="NCBI Taxonomy" id="231916"/>
    <lineage>
        <taxon>Eukaryota</taxon>
        <taxon>Fungi</taxon>
        <taxon>Dikarya</taxon>
        <taxon>Basidiomycota</taxon>
        <taxon>Agaricomycotina</taxon>
        <taxon>Agaricomycetes</taxon>
        <taxon>Agaricomycetidae</taxon>
        <taxon>Agaricales</taxon>
        <taxon>Agaricineae</taxon>
        <taxon>Hymenogastraceae</taxon>
        <taxon>Gymnopilus</taxon>
    </lineage>
</organism>
<keyword evidence="2" id="KW-1185">Reference proteome</keyword>
<dbReference type="InParanoid" id="A0A409YF95"/>
<reference evidence="1 2" key="1">
    <citation type="journal article" date="2018" name="Evol. Lett.">
        <title>Horizontal gene cluster transfer increased hallucinogenic mushroom diversity.</title>
        <authorList>
            <person name="Reynolds H.T."/>
            <person name="Vijayakumar V."/>
            <person name="Gluck-Thaler E."/>
            <person name="Korotkin H.B."/>
            <person name="Matheny P.B."/>
            <person name="Slot J.C."/>
        </authorList>
    </citation>
    <scope>NUCLEOTIDE SEQUENCE [LARGE SCALE GENOMIC DNA]</scope>
    <source>
        <strain evidence="1 2">SRW20</strain>
    </source>
</reference>
<accession>A0A409YF95</accession>
<dbReference type="Proteomes" id="UP000284706">
    <property type="component" value="Unassembled WGS sequence"/>
</dbReference>
<evidence type="ECO:0000313" key="2">
    <source>
        <dbReference type="Proteomes" id="UP000284706"/>
    </source>
</evidence>
<proteinExistence type="predicted"/>
<dbReference type="EMBL" id="NHYE01000915">
    <property type="protein sequence ID" value="PPR01668.1"/>
    <property type="molecule type" value="Genomic_DNA"/>
</dbReference>
<comment type="caution">
    <text evidence="1">The sequence shown here is derived from an EMBL/GenBank/DDBJ whole genome shotgun (WGS) entry which is preliminary data.</text>
</comment>
<dbReference type="AlphaFoldDB" id="A0A409YF95"/>